<evidence type="ECO:0000313" key="3">
    <source>
        <dbReference type="EMBL" id="GAA5099445.1"/>
    </source>
</evidence>
<dbReference type="Proteomes" id="UP001501525">
    <property type="component" value="Unassembled WGS sequence"/>
</dbReference>
<accession>A0ABP9MRR3</accession>
<keyword evidence="1" id="KW-0472">Membrane</keyword>
<feature type="chain" id="PRO_5046065973" evidence="2">
    <location>
        <begin position="26"/>
        <end position="120"/>
    </location>
</feature>
<name>A0ABP9MRR3_9HYPH</name>
<evidence type="ECO:0000256" key="1">
    <source>
        <dbReference type="SAM" id="Phobius"/>
    </source>
</evidence>
<evidence type="ECO:0000313" key="4">
    <source>
        <dbReference type="Proteomes" id="UP001501525"/>
    </source>
</evidence>
<sequence length="120" mass="13403">MFKSARLCVLIAVLFCFSQIVEVHANFKRSNFPEESFMTIVTQEKDLLVSVTNKGLIVISGQTPRGKEGVIIGPSVKDAIFTVIFFFIGKLAVKAVGVLKRRAVDALSHAFENWRDSLYH</sequence>
<protein>
    <submittedName>
        <fullName evidence="3">Uncharacterized protein</fullName>
    </submittedName>
</protein>
<evidence type="ECO:0000256" key="2">
    <source>
        <dbReference type="SAM" id="SignalP"/>
    </source>
</evidence>
<reference evidence="4" key="1">
    <citation type="journal article" date="2019" name="Int. J. Syst. Evol. Microbiol.">
        <title>The Global Catalogue of Microorganisms (GCM) 10K type strain sequencing project: providing services to taxonomists for standard genome sequencing and annotation.</title>
        <authorList>
            <consortium name="The Broad Institute Genomics Platform"/>
            <consortium name="The Broad Institute Genome Sequencing Center for Infectious Disease"/>
            <person name="Wu L."/>
            <person name="Ma J."/>
        </authorList>
    </citation>
    <scope>NUCLEOTIDE SEQUENCE [LARGE SCALE GENOMIC DNA]</scope>
    <source>
        <strain evidence="4">JCM 17706</strain>
    </source>
</reference>
<feature type="signal peptide" evidence="2">
    <location>
        <begin position="1"/>
        <end position="25"/>
    </location>
</feature>
<keyword evidence="1" id="KW-1133">Transmembrane helix</keyword>
<keyword evidence="2" id="KW-0732">Signal</keyword>
<feature type="transmembrane region" description="Helical" evidence="1">
    <location>
        <begin position="79"/>
        <end position="99"/>
    </location>
</feature>
<comment type="caution">
    <text evidence="3">The sequence shown here is derived from an EMBL/GenBank/DDBJ whole genome shotgun (WGS) entry which is preliminary data.</text>
</comment>
<proteinExistence type="predicted"/>
<organism evidence="3 4">
    <name type="scientific">Bartonella acomydis</name>
    <dbReference type="NCBI Taxonomy" id="686234"/>
    <lineage>
        <taxon>Bacteria</taxon>
        <taxon>Pseudomonadati</taxon>
        <taxon>Pseudomonadota</taxon>
        <taxon>Alphaproteobacteria</taxon>
        <taxon>Hyphomicrobiales</taxon>
        <taxon>Bartonellaceae</taxon>
        <taxon>Bartonella</taxon>
    </lineage>
</organism>
<keyword evidence="1" id="KW-0812">Transmembrane</keyword>
<gene>
    <name evidence="3" type="ORF">GCM10023260_10620</name>
</gene>
<keyword evidence="4" id="KW-1185">Reference proteome</keyword>
<dbReference type="EMBL" id="BAABIY010000030">
    <property type="protein sequence ID" value="GAA5099445.1"/>
    <property type="molecule type" value="Genomic_DNA"/>
</dbReference>